<feature type="compositionally biased region" description="Basic residues" evidence="1">
    <location>
        <begin position="206"/>
        <end position="216"/>
    </location>
</feature>
<feature type="region of interest" description="Disordered" evidence="1">
    <location>
        <begin position="108"/>
        <end position="149"/>
    </location>
</feature>
<evidence type="ECO:0000256" key="1">
    <source>
        <dbReference type="SAM" id="MobiDB-lite"/>
    </source>
</evidence>
<feature type="region of interest" description="Disordered" evidence="1">
    <location>
        <begin position="199"/>
        <end position="239"/>
    </location>
</feature>
<sequence>MVRVTSGCGTKAESEKRKKSAKLENDGLRASFGTKPRQGERCIFVLKSFSGRCRVDKAVMWRRKAGNEQRAQWNRTTINQLFCLKTVPQRTGREMHIRIKIISRSLSGRENSDVAKKSRKRTKSAVESDNDKPAVLSKNRPTEYAETSINKSAVRPKKIRFDENGDPIPVLSDQAIGGFERVSGTAYEKEALLELCNGEGSDSRTASKKLKRKKKKKVEESQKTKSLPEKLNAEFAGTSTNMRPKKIRFDEYGNPIPVKSGQEVSNKIVSGNDYVPGALLKFLNGEESDFMEGIKKAKRKEDVKSKKYQSAEVLSKKLATEDVGISADEKVLQPQLDRSHGSRDPASLKSDEGTSSG</sequence>
<dbReference type="WBParaSite" id="GPUH_0001739501-mRNA-1">
    <property type="protein sequence ID" value="GPUH_0001739501-mRNA-1"/>
    <property type="gene ID" value="GPUH_0001739501"/>
</dbReference>
<evidence type="ECO:0000313" key="3">
    <source>
        <dbReference type="Proteomes" id="UP000271098"/>
    </source>
</evidence>
<name>A0A183E8T2_9BILA</name>
<dbReference type="Proteomes" id="UP000271098">
    <property type="component" value="Unassembled WGS sequence"/>
</dbReference>
<reference evidence="4" key="1">
    <citation type="submission" date="2016-06" db="UniProtKB">
        <authorList>
            <consortium name="WormBaseParasite"/>
        </authorList>
    </citation>
    <scope>IDENTIFICATION</scope>
</reference>
<reference evidence="2 3" key="2">
    <citation type="submission" date="2018-11" db="EMBL/GenBank/DDBJ databases">
        <authorList>
            <consortium name="Pathogen Informatics"/>
        </authorList>
    </citation>
    <scope>NUCLEOTIDE SEQUENCE [LARGE SCALE GENOMIC DNA]</scope>
</reference>
<protein>
    <submittedName>
        <fullName evidence="4">Lysine-specific demethylase JMJ706-like</fullName>
    </submittedName>
</protein>
<gene>
    <name evidence="2" type="ORF">GPUH_LOCUS17373</name>
</gene>
<feature type="compositionally biased region" description="Basic and acidic residues" evidence="1">
    <location>
        <begin position="217"/>
        <end position="232"/>
    </location>
</feature>
<evidence type="ECO:0000313" key="4">
    <source>
        <dbReference type="WBParaSite" id="GPUH_0001739501-mRNA-1"/>
    </source>
</evidence>
<feature type="compositionally biased region" description="Basic and acidic residues" evidence="1">
    <location>
        <begin position="12"/>
        <end position="22"/>
    </location>
</feature>
<keyword evidence="3" id="KW-1185">Reference proteome</keyword>
<evidence type="ECO:0000313" key="2">
    <source>
        <dbReference type="EMBL" id="VDN29676.1"/>
    </source>
</evidence>
<dbReference type="EMBL" id="UYRT01085089">
    <property type="protein sequence ID" value="VDN29676.1"/>
    <property type="molecule type" value="Genomic_DNA"/>
</dbReference>
<dbReference type="AlphaFoldDB" id="A0A183E8T2"/>
<feature type="region of interest" description="Disordered" evidence="1">
    <location>
        <begin position="1"/>
        <end position="22"/>
    </location>
</feature>
<feature type="region of interest" description="Disordered" evidence="1">
    <location>
        <begin position="324"/>
        <end position="357"/>
    </location>
</feature>
<feature type="compositionally biased region" description="Basic and acidic residues" evidence="1">
    <location>
        <begin position="327"/>
        <end position="343"/>
    </location>
</feature>
<accession>A0A183E8T2</accession>
<proteinExistence type="predicted"/>
<organism evidence="4">
    <name type="scientific">Gongylonema pulchrum</name>
    <dbReference type="NCBI Taxonomy" id="637853"/>
    <lineage>
        <taxon>Eukaryota</taxon>
        <taxon>Metazoa</taxon>
        <taxon>Ecdysozoa</taxon>
        <taxon>Nematoda</taxon>
        <taxon>Chromadorea</taxon>
        <taxon>Rhabditida</taxon>
        <taxon>Spirurina</taxon>
        <taxon>Spiruromorpha</taxon>
        <taxon>Spiruroidea</taxon>
        <taxon>Gongylonematidae</taxon>
        <taxon>Gongylonema</taxon>
    </lineage>
</organism>